<dbReference type="InterPro" id="IPR057458">
    <property type="entry name" value="GRDP_C2"/>
</dbReference>
<dbReference type="Proteomes" id="UP001140949">
    <property type="component" value="Unassembled WGS sequence"/>
</dbReference>
<dbReference type="PANTHER" id="PTHR34365:SF7">
    <property type="entry name" value="GLYCINE-RICH DOMAIN-CONTAINING PROTEIN 1"/>
    <property type="match status" value="1"/>
</dbReference>
<organism evidence="3 4">
    <name type="scientific">Iris pallida</name>
    <name type="common">Sweet iris</name>
    <dbReference type="NCBI Taxonomy" id="29817"/>
    <lineage>
        <taxon>Eukaryota</taxon>
        <taxon>Viridiplantae</taxon>
        <taxon>Streptophyta</taxon>
        <taxon>Embryophyta</taxon>
        <taxon>Tracheophyta</taxon>
        <taxon>Spermatophyta</taxon>
        <taxon>Magnoliopsida</taxon>
        <taxon>Liliopsida</taxon>
        <taxon>Asparagales</taxon>
        <taxon>Iridaceae</taxon>
        <taxon>Iridoideae</taxon>
        <taxon>Irideae</taxon>
        <taxon>Iris</taxon>
    </lineage>
</organism>
<feature type="domain" description="GRPD C-terminal" evidence="2">
    <location>
        <begin position="494"/>
        <end position="625"/>
    </location>
</feature>
<sequence>MDKVQESEWLAAQQVAIGRDLVAAAKRQLEFLAAVDRKRSLYDDGPVLDRAIHRYKNCWLPLLAKHVETRVVEGSLVVPLDCEWIWHCHRLNPVQYKKDCEKLYGTILDNQNVESSLYGKFKDESAKIWAKLYPGEAFELDCTSAITKLHDDMYSGVTGDIKYDLISAVKRQSSFYYQVSRPSMNNDRFLEEAVARYKGFLHLIKRNQERKTKCFCVPTYDIDLIWHSHQLQPSDYCKDMVGLLGRILEHDDTDSDRTKGQKLDTGFSEVTKLWEDAYGLRYWRAGAMYRGSMPSPLTATPYLFNYDCETELISARSKKILPLQQMMAVEVLLEIVGVRNLPADKAGEVFVTFSKNRGDAFFIGSCRLGILSETGEKQVAGFQCEPTGELIISLMTSSTSKTEKPAKTIGTTSVSLEDLLNQDSRLSVEKWFELKPHSVNVDSKPVTLRVAASFTVPFPAPIVLHMVKLNNISMNSCFFPLPGKVQQKRKCARFVDDNGNDIITLQMRNLKEKDGRNNWNSRRKVFGLPGLSRKPVLLAEYSENTWSLTDSSVSFSMEKLKQDGNLLELKGGKQIKLFPGKKLEFEPKNYHQIELDYITVVEFSANNPYGKAVALFDMKCGLVTVNEEWFVLPGVLLLFILKKEGYSALTSKTENNIQVTANSEVETIKNNTITATIPTKTATVRTAGCGDGCGNAVNNSVSSGCGGCGGGGCGGGCGSSVKTAGGSGGCGSGCGGSCGGGCGGGCGNTMKSSGCGGCGAGCGGGCGDGLAGHKSGGCGSGCGGCGTAVSGKGVNMAVSEIALTSSA</sequence>
<name>A0AAX6I4X1_IRIPA</name>
<reference evidence="3" key="2">
    <citation type="submission" date="2023-04" db="EMBL/GenBank/DDBJ databases">
        <authorList>
            <person name="Bruccoleri R.E."/>
            <person name="Oakeley E.J."/>
            <person name="Faust A.-M."/>
            <person name="Dessus-Babus S."/>
            <person name="Altorfer M."/>
            <person name="Burckhardt D."/>
            <person name="Oertli M."/>
            <person name="Naumann U."/>
            <person name="Petersen F."/>
            <person name="Wong J."/>
        </authorList>
    </citation>
    <scope>NUCLEOTIDE SEQUENCE</scope>
    <source>
        <strain evidence="3">GSM-AAB239-AS_SAM_17_03QT</strain>
        <tissue evidence="3">Leaf</tissue>
    </source>
</reference>
<dbReference type="PANTHER" id="PTHR34365">
    <property type="entry name" value="ENOLASE (DUF1399)"/>
    <property type="match status" value="1"/>
</dbReference>
<dbReference type="Pfam" id="PF25335">
    <property type="entry name" value="GRDP_C"/>
    <property type="match status" value="1"/>
</dbReference>
<evidence type="ECO:0000259" key="2">
    <source>
        <dbReference type="Pfam" id="PF25335"/>
    </source>
</evidence>
<evidence type="ECO:0000313" key="4">
    <source>
        <dbReference type="Proteomes" id="UP001140949"/>
    </source>
</evidence>
<comment type="caution">
    <text evidence="3">The sequence shown here is derived from an EMBL/GenBank/DDBJ whole genome shotgun (WGS) entry which is preliminary data.</text>
</comment>
<evidence type="ECO:0000259" key="1">
    <source>
        <dbReference type="Pfam" id="PF25334"/>
    </source>
</evidence>
<dbReference type="AlphaFoldDB" id="A0AAX6I4X1"/>
<dbReference type="Pfam" id="PF07173">
    <property type="entry name" value="GRDP-like"/>
    <property type="match status" value="1"/>
</dbReference>
<evidence type="ECO:0000313" key="3">
    <source>
        <dbReference type="EMBL" id="KAJ6848242.1"/>
    </source>
</evidence>
<dbReference type="InterPro" id="IPR009836">
    <property type="entry name" value="GRDP-like"/>
</dbReference>
<accession>A0AAX6I4X1</accession>
<proteinExistence type="predicted"/>
<protein>
    <submittedName>
        <fullName evidence="3">Glycine-rich domain-containing protein 1</fullName>
    </submittedName>
</protein>
<gene>
    <name evidence="3" type="ORF">M6B38_273335</name>
</gene>
<feature type="domain" description="GRDP C2" evidence="1">
    <location>
        <begin position="325"/>
        <end position="456"/>
    </location>
</feature>
<keyword evidence="4" id="KW-1185">Reference proteome</keyword>
<dbReference type="InterPro" id="IPR057518">
    <property type="entry name" value="GRDP_C"/>
</dbReference>
<dbReference type="Pfam" id="PF25334">
    <property type="entry name" value="C2_GRDP"/>
    <property type="match status" value="1"/>
</dbReference>
<dbReference type="EMBL" id="JANAVB010004600">
    <property type="protein sequence ID" value="KAJ6848242.1"/>
    <property type="molecule type" value="Genomic_DNA"/>
</dbReference>
<reference evidence="3" key="1">
    <citation type="journal article" date="2023" name="GigaByte">
        <title>Genome assembly of the bearded iris, Iris pallida Lam.</title>
        <authorList>
            <person name="Bruccoleri R.E."/>
            <person name="Oakeley E.J."/>
            <person name="Faust A.M.E."/>
            <person name="Altorfer M."/>
            <person name="Dessus-Babus S."/>
            <person name="Burckhardt D."/>
            <person name="Oertli M."/>
            <person name="Naumann U."/>
            <person name="Petersen F."/>
            <person name="Wong J."/>
        </authorList>
    </citation>
    <scope>NUCLEOTIDE SEQUENCE</scope>
    <source>
        <strain evidence="3">GSM-AAB239-AS_SAM_17_03QT</strain>
    </source>
</reference>